<accession>A0A2P2QZJ7</accession>
<dbReference type="AlphaFoldDB" id="A0A2P2QZJ7"/>
<sequence>MLQPGVFINPCCIIISLTSRTLSQLPFEAYILDSNTWKPSWSG</sequence>
<dbReference type="EMBL" id="GGEC01091911">
    <property type="protein sequence ID" value="MBX72395.1"/>
    <property type="molecule type" value="Transcribed_RNA"/>
</dbReference>
<reference evidence="1" key="1">
    <citation type="submission" date="2018-02" db="EMBL/GenBank/DDBJ databases">
        <title>Rhizophora mucronata_Transcriptome.</title>
        <authorList>
            <person name="Meera S.P."/>
            <person name="Sreeshan A."/>
            <person name="Augustine A."/>
        </authorList>
    </citation>
    <scope>NUCLEOTIDE SEQUENCE</scope>
    <source>
        <tissue evidence="1">Leaf</tissue>
    </source>
</reference>
<proteinExistence type="predicted"/>
<organism evidence="1">
    <name type="scientific">Rhizophora mucronata</name>
    <name type="common">Asiatic mangrove</name>
    <dbReference type="NCBI Taxonomy" id="61149"/>
    <lineage>
        <taxon>Eukaryota</taxon>
        <taxon>Viridiplantae</taxon>
        <taxon>Streptophyta</taxon>
        <taxon>Embryophyta</taxon>
        <taxon>Tracheophyta</taxon>
        <taxon>Spermatophyta</taxon>
        <taxon>Magnoliopsida</taxon>
        <taxon>eudicotyledons</taxon>
        <taxon>Gunneridae</taxon>
        <taxon>Pentapetalae</taxon>
        <taxon>rosids</taxon>
        <taxon>fabids</taxon>
        <taxon>Malpighiales</taxon>
        <taxon>Rhizophoraceae</taxon>
        <taxon>Rhizophora</taxon>
    </lineage>
</organism>
<protein>
    <submittedName>
        <fullName evidence="1">Uncharacterized protein</fullName>
    </submittedName>
</protein>
<evidence type="ECO:0000313" key="1">
    <source>
        <dbReference type="EMBL" id="MBX72395.1"/>
    </source>
</evidence>
<name>A0A2P2QZJ7_RHIMU</name>